<dbReference type="Pfam" id="PF00877">
    <property type="entry name" value="NLPC_P60"/>
    <property type="match status" value="1"/>
</dbReference>
<feature type="compositionally biased region" description="Basic and acidic residues" evidence="5">
    <location>
        <begin position="266"/>
        <end position="280"/>
    </location>
</feature>
<evidence type="ECO:0000256" key="1">
    <source>
        <dbReference type="ARBA" id="ARBA00007074"/>
    </source>
</evidence>
<evidence type="ECO:0000256" key="4">
    <source>
        <dbReference type="ARBA" id="ARBA00022807"/>
    </source>
</evidence>
<proteinExistence type="inferred from homology"/>
<protein>
    <submittedName>
        <fullName evidence="8">NlpC/P60 family protein</fullName>
    </submittedName>
</protein>
<dbReference type="Gene3D" id="3.90.1720.10">
    <property type="entry name" value="endopeptidase domain like (from Nostoc punctiforme)"/>
    <property type="match status" value="1"/>
</dbReference>
<dbReference type="GO" id="GO:0008234">
    <property type="term" value="F:cysteine-type peptidase activity"/>
    <property type="evidence" value="ECO:0007669"/>
    <property type="project" value="UniProtKB-KW"/>
</dbReference>
<keyword evidence="6" id="KW-0472">Membrane</keyword>
<dbReference type="PROSITE" id="PS51935">
    <property type="entry name" value="NLPC_P60"/>
    <property type="match status" value="1"/>
</dbReference>
<feature type="compositionally biased region" description="Basic residues" evidence="5">
    <location>
        <begin position="281"/>
        <end position="293"/>
    </location>
</feature>
<feature type="domain" description="NlpC/P60" evidence="7">
    <location>
        <begin position="106"/>
        <end position="234"/>
    </location>
</feature>
<evidence type="ECO:0000256" key="6">
    <source>
        <dbReference type="SAM" id="Phobius"/>
    </source>
</evidence>
<name>V2XJF9_9FIRM</name>
<dbReference type="RefSeq" id="WP_023355298.1">
    <property type="nucleotide sequence ID" value="NZ_KI535369.1"/>
</dbReference>
<gene>
    <name evidence="8" type="ORF">GCWU0000282_002438</name>
</gene>
<organism evidence="8 9">
    <name type="scientific">Catonella morbi ATCC 51271</name>
    <dbReference type="NCBI Taxonomy" id="592026"/>
    <lineage>
        <taxon>Bacteria</taxon>
        <taxon>Bacillati</taxon>
        <taxon>Bacillota</taxon>
        <taxon>Clostridia</taxon>
        <taxon>Lachnospirales</taxon>
        <taxon>Lachnospiraceae</taxon>
        <taxon>Catonella</taxon>
    </lineage>
</organism>
<keyword evidence="6" id="KW-0812">Transmembrane</keyword>
<keyword evidence="9" id="KW-1185">Reference proteome</keyword>
<dbReference type="SUPFAM" id="SSF54001">
    <property type="entry name" value="Cysteine proteinases"/>
    <property type="match status" value="1"/>
</dbReference>
<feature type="compositionally biased region" description="Basic and acidic residues" evidence="5">
    <location>
        <begin position="241"/>
        <end position="252"/>
    </location>
</feature>
<dbReference type="PANTHER" id="PTHR47053">
    <property type="entry name" value="MUREIN DD-ENDOPEPTIDASE MEPH-RELATED"/>
    <property type="match status" value="1"/>
</dbReference>
<evidence type="ECO:0000313" key="9">
    <source>
        <dbReference type="Proteomes" id="UP000018227"/>
    </source>
</evidence>
<keyword evidence="4" id="KW-0788">Thiol protease</keyword>
<dbReference type="PANTHER" id="PTHR47053:SF1">
    <property type="entry name" value="MUREIN DD-ENDOPEPTIDASE MEPH-RELATED"/>
    <property type="match status" value="1"/>
</dbReference>
<dbReference type="GO" id="GO:0006508">
    <property type="term" value="P:proteolysis"/>
    <property type="evidence" value="ECO:0007669"/>
    <property type="project" value="UniProtKB-KW"/>
</dbReference>
<evidence type="ECO:0000256" key="2">
    <source>
        <dbReference type="ARBA" id="ARBA00022670"/>
    </source>
</evidence>
<keyword evidence="2" id="KW-0645">Protease</keyword>
<dbReference type="InterPro" id="IPR051202">
    <property type="entry name" value="Peptidase_C40"/>
</dbReference>
<evidence type="ECO:0000313" key="8">
    <source>
        <dbReference type="EMBL" id="ESL02304.1"/>
    </source>
</evidence>
<dbReference type="InterPro" id="IPR038765">
    <property type="entry name" value="Papain-like_cys_pep_sf"/>
</dbReference>
<keyword evidence="3" id="KW-0378">Hydrolase</keyword>
<feature type="region of interest" description="Disordered" evidence="5">
    <location>
        <begin position="241"/>
        <end position="293"/>
    </location>
</feature>
<dbReference type="Proteomes" id="UP000018227">
    <property type="component" value="Unassembled WGS sequence"/>
</dbReference>
<dbReference type="InterPro" id="IPR000064">
    <property type="entry name" value="NLP_P60_dom"/>
</dbReference>
<evidence type="ECO:0000256" key="3">
    <source>
        <dbReference type="ARBA" id="ARBA00022801"/>
    </source>
</evidence>
<reference evidence="8 9" key="1">
    <citation type="submission" date="2013-06" db="EMBL/GenBank/DDBJ databases">
        <authorList>
            <person name="Weinstock G."/>
            <person name="Sodergren E."/>
            <person name="Clifton S."/>
            <person name="Fulton L."/>
            <person name="Fulton B."/>
            <person name="Courtney L."/>
            <person name="Fronick C."/>
            <person name="Harrison M."/>
            <person name="Strong C."/>
            <person name="Farmer C."/>
            <person name="Delahaunty K."/>
            <person name="Markovic C."/>
            <person name="Hall O."/>
            <person name="Minx P."/>
            <person name="Tomlinson C."/>
            <person name="Mitreva M."/>
            <person name="Nelson J."/>
            <person name="Hou S."/>
            <person name="Wollam A."/>
            <person name="Pepin K.H."/>
            <person name="Johnson M."/>
            <person name="Bhonagiri V."/>
            <person name="Nash W.E."/>
            <person name="Warren W."/>
            <person name="Chinwalla A."/>
            <person name="Mardis E.R."/>
            <person name="Wilson R.K."/>
        </authorList>
    </citation>
    <scope>NUCLEOTIDE SEQUENCE [LARGE SCALE GENOMIC DNA]</scope>
    <source>
        <strain evidence="8 9">ATCC 51271</strain>
    </source>
</reference>
<dbReference type="EMBL" id="ACIL03000016">
    <property type="protein sequence ID" value="ESL02304.1"/>
    <property type="molecule type" value="Genomic_DNA"/>
</dbReference>
<sequence>MAVFGKILLQFAKNAAFDKLTKKDEDGNSPVLIAVGVLIGSIFLIAAFLQYVVENPIDALRAYFTEEEIVTVEQFQKSERRTDMTVYPVLPPGIDENMLLPFGTDSVLADKLIKEAYKHIGKPYVWAAFGPDRFDCSGYVAYCLRTSGVQQVPARPTCRTLWANDIIAVKKGEERPGDLIFFDGTQPTVAGATHIGIYLGGNKFIEANSDIGVTVSNSNSAWAIKHFYGFGRPKALVNAAKKEKPVETDKNKTGTVQKKGAGGEGNKPDIKDEKNKNPDKKKVKKKKGGNKKK</sequence>
<comment type="similarity">
    <text evidence="1">Belongs to the peptidase C40 family.</text>
</comment>
<dbReference type="AlphaFoldDB" id="V2XJF9"/>
<feature type="transmembrane region" description="Helical" evidence="6">
    <location>
        <begin position="31"/>
        <end position="53"/>
    </location>
</feature>
<dbReference type="OrthoDB" id="9812962at2"/>
<dbReference type="STRING" id="592026.GCWU0000282_002438"/>
<accession>V2XJF9</accession>
<dbReference type="eggNOG" id="COG0791">
    <property type="taxonomic scope" value="Bacteria"/>
</dbReference>
<evidence type="ECO:0000259" key="7">
    <source>
        <dbReference type="PROSITE" id="PS51935"/>
    </source>
</evidence>
<evidence type="ECO:0000256" key="5">
    <source>
        <dbReference type="SAM" id="MobiDB-lite"/>
    </source>
</evidence>
<comment type="caution">
    <text evidence="8">The sequence shown here is derived from an EMBL/GenBank/DDBJ whole genome shotgun (WGS) entry which is preliminary data.</text>
</comment>
<keyword evidence="6" id="KW-1133">Transmembrane helix</keyword>
<dbReference type="HOGENOM" id="CLU_948957_0_0_9"/>